<evidence type="ECO:0000313" key="1">
    <source>
        <dbReference type="EMBL" id="RAW13272.1"/>
    </source>
</evidence>
<dbReference type="Proteomes" id="UP000250462">
    <property type="component" value="Unassembled WGS sequence"/>
</dbReference>
<dbReference type="RefSeq" id="WP_112258783.1">
    <property type="nucleotide sequence ID" value="NZ_QMIG01000013.1"/>
</dbReference>
<gene>
    <name evidence="1" type="ORF">DPM12_13165</name>
</gene>
<name>A0A329QPJ9_9ACTN</name>
<keyword evidence="2" id="KW-1185">Reference proteome</keyword>
<accession>A0A329QPJ9</accession>
<organism evidence="1 2">
    <name type="scientific">Phytoactinopolyspora halophila</name>
    <dbReference type="NCBI Taxonomy" id="1981511"/>
    <lineage>
        <taxon>Bacteria</taxon>
        <taxon>Bacillati</taxon>
        <taxon>Actinomycetota</taxon>
        <taxon>Actinomycetes</taxon>
        <taxon>Jiangellales</taxon>
        <taxon>Jiangellaceae</taxon>
        <taxon>Phytoactinopolyspora</taxon>
    </lineage>
</organism>
<evidence type="ECO:0000313" key="2">
    <source>
        <dbReference type="Proteomes" id="UP000250462"/>
    </source>
</evidence>
<dbReference type="AlphaFoldDB" id="A0A329QPJ9"/>
<proteinExistence type="predicted"/>
<reference evidence="1 2" key="1">
    <citation type="submission" date="2018-06" db="EMBL/GenBank/DDBJ databases">
        <title>Phytoactinopolyspora halophila sp. nov., a novel halophilic actinomycete isolated from a saline soil in China.</title>
        <authorList>
            <person name="Tang S.-K."/>
        </authorList>
    </citation>
    <scope>NUCLEOTIDE SEQUENCE [LARGE SCALE GENOMIC DNA]</scope>
    <source>
        <strain evidence="1 2">YIM 96934</strain>
    </source>
</reference>
<comment type="caution">
    <text evidence="1">The sequence shown here is derived from an EMBL/GenBank/DDBJ whole genome shotgun (WGS) entry which is preliminary data.</text>
</comment>
<sequence>MGTLPNPFTHASTSLNTRTQPCQKLRWCDELQFHLGPCRRYLGEARAGSERNPSFVSVAVISTGVGERRLELAAGQERLVFDWRQVELLATLLVQARRSYASR</sequence>
<dbReference type="EMBL" id="QMIG01000013">
    <property type="protein sequence ID" value="RAW13272.1"/>
    <property type="molecule type" value="Genomic_DNA"/>
</dbReference>
<protein>
    <submittedName>
        <fullName evidence="1">Uncharacterized protein</fullName>
    </submittedName>
</protein>